<dbReference type="EMBL" id="GG662708">
    <property type="protein sequence ID" value="EAR94966.2"/>
    <property type="molecule type" value="Genomic_DNA"/>
</dbReference>
<name>I7M7N3_TETTS</name>
<dbReference type="PANTHER" id="PTHR31398:SF0">
    <property type="entry name" value="MEIOTIC NUCLEAR DIVISION PROTEIN 1 HOMOLOG"/>
    <property type="match status" value="1"/>
</dbReference>
<dbReference type="GeneID" id="7844233"/>
<keyword evidence="2 3" id="KW-0812">Transmembrane</keyword>
<dbReference type="RefSeq" id="XP_001015211.2">
    <property type="nucleotide sequence ID" value="XM_001015211.2"/>
</dbReference>
<dbReference type="Proteomes" id="UP000009168">
    <property type="component" value="Unassembled WGS sequence"/>
</dbReference>
<feature type="transmembrane region" description="Helical" evidence="2">
    <location>
        <begin position="38"/>
        <end position="60"/>
    </location>
</feature>
<proteinExistence type="predicted"/>
<evidence type="ECO:0000313" key="3">
    <source>
        <dbReference type="EMBL" id="EAR94966.2"/>
    </source>
</evidence>
<accession>I7M7N3</accession>
<sequence>MKHNIIQKQSWLQSIDKFGVGVSIRYNKQSFHKTSCGGFFTMAIIGFMIYNTVIIAYELILQNSPTVIQQTNYIQQQPSVTLNPNIFTIALGLQDENYVHFLDETIYTISARQNLQIREMDQSGNASFKLIYTDVKMKPCTAQNFQVEGTQQYFLNLPYQFMYCISQDQQFPSIEGEFSNDRFSQFELFFKKCQNTTESSKCKPQNVINQKLSKITLGTYISNYEIEITNKDKPFFSNGQNLFWSTGVGMEKDVYLQLMNNKIQSDSGIIFNDFNTIQNLSYSSNREIVLPQTTDLLFYMSVLYEKNKEQVFTRTYMKLNTAFSQVGGLFNFLIFLGYAICRPFSQLRLNQKVINELFTFGKKRKSPFQAKNLAGLSPIVDAKNLSSFSKRENYIKRNMKSCFKDEAAATQVNIPQNKENDETIAKFPISPLNQLNSNGKLTSINQINQSVIHNQPLQSQTGNQVVEDQTNPPLSYSGQLQQANQKVKTKPQSQNPLIIEQEQSVNQNSNLSKKQDKSLKINMWDYCLSYFRIFKCFQTQRQKIIQYSTDSILRHIDLFNIIRKLIELEKLKRLLLNENQRKLFEYLPKPNLCPNDFENCNSEEQFIEKSEEMQQVIGLLCDDYKESERVSSVEEAYKQIKYSQKNKSHLDERLIEMLDNSIKEKVDSNEYFNQLSKQIQEELKPQINTQISDVNYGKFNNNKTDQQQQVQGKDQIHSLKAASIYQNYGVDQINLFNQDNQNELESCTINLQENIPQNFQSLNLKSFYANTQIPLQIDLSPSKLNSASINPIPQSVKMQHNLSAKPKNASKIIKGDESQSVSMNNTSQSIIELNQIGFNIKNN</sequence>
<evidence type="ECO:0000256" key="2">
    <source>
        <dbReference type="SAM" id="Phobius"/>
    </source>
</evidence>
<keyword evidence="2" id="KW-1133">Transmembrane helix</keyword>
<organism evidence="3 4">
    <name type="scientific">Tetrahymena thermophila (strain SB210)</name>
    <dbReference type="NCBI Taxonomy" id="312017"/>
    <lineage>
        <taxon>Eukaryota</taxon>
        <taxon>Sar</taxon>
        <taxon>Alveolata</taxon>
        <taxon>Ciliophora</taxon>
        <taxon>Intramacronucleata</taxon>
        <taxon>Oligohymenophorea</taxon>
        <taxon>Hymenostomatida</taxon>
        <taxon>Tetrahymenina</taxon>
        <taxon>Tetrahymenidae</taxon>
        <taxon>Tetrahymena</taxon>
    </lineage>
</organism>
<protein>
    <submittedName>
        <fullName evidence="3">Transmembrane protein, putative</fullName>
    </submittedName>
</protein>
<dbReference type="AlphaFoldDB" id="I7M7N3"/>
<dbReference type="PANTHER" id="PTHR31398">
    <property type="entry name" value="MEIOTIC NUCLEAR DIVISION PROTEIN 1 HOMOLOG"/>
    <property type="match status" value="1"/>
</dbReference>
<reference evidence="4" key="1">
    <citation type="journal article" date="2006" name="PLoS Biol.">
        <title>Macronuclear genome sequence of the ciliate Tetrahymena thermophila, a model eukaryote.</title>
        <authorList>
            <person name="Eisen J.A."/>
            <person name="Coyne R.S."/>
            <person name="Wu M."/>
            <person name="Wu D."/>
            <person name="Thiagarajan M."/>
            <person name="Wortman J.R."/>
            <person name="Badger J.H."/>
            <person name="Ren Q."/>
            <person name="Amedeo P."/>
            <person name="Jones K.M."/>
            <person name="Tallon L.J."/>
            <person name="Delcher A.L."/>
            <person name="Salzberg S.L."/>
            <person name="Silva J.C."/>
            <person name="Haas B.J."/>
            <person name="Majoros W.H."/>
            <person name="Farzad M."/>
            <person name="Carlton J.M."/>
            <person name="Smith R.K. Jr."/>
            <person name="Garg J."/>
            <person name="Pearlman R.E."/>
            <person name="Karrer K.M."/>
            <person name="Sun L."/>
            <person name="Manning G."/>
            <person name="Elde N.C."/>
            <person name="Turkewitz A.P."/>
            <person name="Asai D.J."/>
            <person name="Wilkes D.E."/>
            <person name="Wang Y."/>
            <person name="Cai H."/>
            <person name="Collins K."/>
            <person name="Stewart B.A."/>
            <person name="Lee S.R."/>
            <person name="Wilamowska K."/>
            <person name="Weinberg Z."/>
            <person name="Ruzzo W.L."/>
            <person name="Wloga D."/>
            <person name="Gaertig J."/>
            <person name="Frankel J."/>
            <person name="Tsao C.-C."/>
            <person name="Gorovsky M.A."/>
            <person name="Keeling P.J."/>
            <person name="Waller R.F."/>
            <person name="Patron N.J."/>
            <person name="Cherry J.M."/>
            <person name="Stover N.A."/>
            <person name="Krieger C.J."/>
            <person name="del Toro C."/>
            <person name="Ryder H.F."/>
            <person name="Williamson S.C."/>
            <person name="Barbeau R.A."/>
            <person name="Hamilton E.P."/>
            <person name="Orias E."/>
        </authorList>
    </citation>
    <scope>NUCLEOTIDE SEQUENCE [LARGE SCALE GENOMIC DNA]</scope>
    <source>
        <strain evidence="4">SB210</strain>
    </source>
</reference>
<dbReference type="OrthoDB" id="292811at2759"/>
<feature type="region of interest" description="Disordered" evidence="1">
    <location>
        <begin position="461"/>
        <end position="494"/>
    </location>
</feature>
<keyword evidence="2" id="KW-0472">Membrane</keyword>
<dbReference type="GO" id="GO:0005634">
    <property type="term" value="C:nucleus"/>
    <property type="evidence" value="ECO:0007669"/>
    <property type="project" value="TreeGrafter"/>
</dbReference>
<dbReference type="GO" id="GO:0007131">
    <property type="term" value="P:reciprocal meiotic recombination"/>
    <property type="evidence" value="ECO:0007669"/>
    <property type="project" value="TreeGrafter"/>
</dbReference>
<dbReference type="KEGG" id="tet:TTHERM_00509070"/>
<gene>
    <name evidence="3" type="ORF">TTHERM_00509070</name>
</gene>
<evidence type="ECO:0000313" key="4">
    <source>
        <dbReference type="Proteomes" id="UP000009168"/>
    </source>
</evidence>
<dbReference type="eggNOG" id="ENOG502RWA4">
    <property type="taxonomic scope" value="Eukaryota"/>
</dbReference>
<evidence type="ECO:0000256" key="1">
    <source>
        <dbReference type="SAM" id="MobiDB-lite"/>
    </source>
</evidence>
<keyword evidence="4" id="KW-1185">Reference proteome</keyword>
<dbReference type="InParanoid" id="I7M7N3"/>